<dbReference type="EMBL" id="DROP01000127">
    <property type="protein sequence ID" value="HHI88679.1"/>
    <property type="molecule type" value="Genomic_DNA"/>
</dbReference>
<dbReference type="Proteomes" id="UP000885806">
    <property type="component" value="Unassembled WGS sequence"/>
</dbReference>
<organism evidence="1">
    <name type="scientific">Hellea balneolensis</name>
    <dbReference type="NCBI Taxonomy" id="287478"/>
    <lineage>
        <taxon>Bacteria</taxon>
        <taxon>Pseudomonadati</taxon>
        <taxon>Pseudomonadota</taxon>
        <taxon>Alphaproteobacteria</taxon>
        <taxon>Maricaulales</taxon>
        <taxon>Robiginitomaculaceae</taxon>
        <taxon>Hellea</taxon>
    </lineage>
</organism>
<sequence length="143" mass="15461">MAKGLQLSLRRKHKQATAELAQLNREMAMHMISLAMETGEVEPLIDAVKALRSSEELYSQETACIEQARLQKKLGDVLLNIGKNEHNGRALAAAIEAYRGAITIASLLGAHNLRTELRKSHALALNYAGKGKSGKTISLMGAA</sequence>
<accession>A0A7V5U123</accession>
<reference evidence="1" key="1">
    <citation type="journal article" date="2020" name="mSystems">
        <title>Genome- and Community-Level Interaction Insights into Carbon Utilization and Element Cycling Functions of Hydrothermarchaeota in Hydrothermal Sediment.</title>
        <authorList>
            <person name="Zhou Z."/>
            <person name="Liu Y."/>
            <person name="Xu W."/>
            <person name="Pan J."/>
            <person name="Luo Z.H."/>
            <person name="Li M."/>
        </authorList>
    </citation>
    <scope>NUCLEOTIDE SEQUENCE [LARGE SCALE GENOMIC DNA]</scope>
    <source>
        <strain evidence="1">HyVt-538</strain>
    </source>
</reference>
<name>A0A7V5U123_9PROT</name>
<protein>
    <recommendedName>
        <fullName evidence="2">Tetratricopeptide repeat protein</fullName>
    </recommendedName>
</protein>
<evidence type="ECO:0000313" key="1">
    <source>
        <dbReference type="EMBL" id="HHI88679.1"/>
    </source>
</evidence>
<evidence type="ECO:0008006" key="2">
    <source>
        <dbReference type="Google" id="ProtNLM"/>
    </source>
</evidence>
<dbReference type="AlphaFoldDB" id="A0A7V5U123"/>
<proteinExistence type="predicted"/>
<gene>
    <name evidence="1" type="ORF">ENK01_01885</name>
</gene>
<comment type="caution">
    <text evidence="1">The sequence shown here is derived from an EMBL/GenBank/DDBJ whole genome shotgun (WGS) entry which is preliminary data.</text>
</comment>